<feature type="compositionally biased region" description="Acidic residues" evidence="5">
    <location>
        <begin position="731"/>
        <end position="751"/>
    </location>
</feature>
<dbReference type="SUPFAM" id="SSF48371">
    <property type="entry name" value="ARM repeat"/>
    <property type="match status" value="1"/>
</dbReference>
<comment type="caution">
    <text evidence="6">The sequence shown here is derived from an EMBL/GenBank/DDBJ whole genome shotgun (WGS) entry which is preliminary data.</text>
</comment>
<feature type="compositionally biased region" description="Basic residues" evidence="5">
    <location>
        <begin position="710"/>
        <end position="725"/>
    </location>
</feature>
<feature type="compositionally biased region" description="Basic and acidic residues" evidence="5">
    <location>
        <begin position="103"/>
        <end position="116"/>
    </location>
</feature>
<evidence type="ECO:0000256" key="3">
    <source>
        <dbReference type="ARBA" id="ARBA00023242"/>
    </source>
</evidence>
<dbReference type="PANTHER" id="PTHR12687:SF4">
    <property type="entry name" value="NUCLEOLAR COMPLEX PROTEIN 2 HOMOLOG"/>
    <property type="match status" value="1"/>
</dbReference>
<accession>A0A9P0JS38</accession>
<dbReference type="EMBL" id="CAKOFQ010006681">
    <property type="protein sequence ID" value="CAH1959285.1"/>
    <property type="molecule type" value="Genomic_DNA"/>
</dbReference>
<evidence type="ECO:0000256" key="4">
    <source>
        <dbReference type="SAM" id="Coils"/>
    </source>
</evidence>
<feature type="region of interest" description="Disordered" evidence="5">
    <location>
        <begin position="688"/>
        <end position="751"/>
    </location>
</feature>
<dbReference type="InterPro" id="IPR016024">
    <property type="entry name" value="ARM-type_fold"/>
</dbReference>
<dbReference type="Proteomes" id="UP001152888">
    <property type="component" value="Unassembled WGS sequence"/>
</dbReference>
<reference evidence="6" key="1">
    <citation type="submission" date="2022-03" db="EMBL/GenBank/DDBJ databases">
        <authorList>
            <person name="Sayadi A."/>
        </authorList>
    </citation>
    <scope>NUCLEOTIDE SEQUENCE</scope>
</reference>
<evidence type="ECO:0000256" key="5">
    <source>
        <dbReference type="SAM" id="MobiDB-lite"/>
    </source>
</evidence>
<name>A0A9P0JS38_ACAOB</name>
<dbReference type="GO" id="GO:0030691">
    <property type="term" value="C:Noc2p-Noc3p complex"/>
    <property type="evidence" value="ECO:0007669"/>
    <property type="project" value="TreeGrafter"/>
</dbReference>
<dbReference type="GO" id="GO:0042273">
    <property type="term" value="P:ribosomal large subunit biogenesis"/>
    <property type="evidence" value="ECO:0007669"/>
    <property type="project" value="TreeGrafter"/>
</dbReference>
<dbReference type="GO" id="GO:0003714">
    <property type="term" value="F:transcription corepressor activity"/>
    <property type="evidence" value="ECO:0007669"/>
    <property type="project" value="TreeGrafter"/>
</dbReference>
<organism evidence="6 7">
    <name type="scientific">Acanthoscelides obtectus</name>
    <name type="common">Bean weevil</name>
    <name type="synonym">Bruchus obtectus</name>
    <dbReference type="NCBI Taxonomy" id="200917"/>
    <lineage>
        <taxon>Eukaryota</taxon>
        <taxon>Metazoa</taxon>
        <taxon>Ecdysozoa</taxon>
        <taxon>Arthropoda</taxon>
        <taxon>Hexapoda</taxon>
        <taxon>Insecta</taxon>
        <taxon>Pterygota</taxon>
        <taxon>Neoptera</taxon>
        <taxon>Endopterygota</taxon>
        <taxon>Coleoptera</taxon>
        <taxon>Polyphaga</taxon>
        <taxon>Cucujiformia</taxon>
        <taxon>Chrysomeloidea</taxon>
        <taxon>Chrysomelidae</taxon>
        <taxon>Bruchinae</taxon>
        <taxon>Bruchini</taxon>
        <taxon>Acanthoscelides</taxon>
    </lineage>
</organism>
<dbReference type="AlphaFoldDB" id="A0A9P0JS38"/>
<dbReference type="GO" id="GO:0005654">
    <property type="term" value="C:nucleoplasm"/>
    <property type="evidence" value="ECO:0007669"/>
    <property type="project" value="TreeGrafter"/>
</dbReference>
<dbReference type="OrthoDB" id="10266662at2759"/>
<keyword evidence="3" id="KW-0539">Nucleus</keyword>
<feature type="compositionally biased region" description="Acidic residues" evidence="5">
    <location>
        <begin position="139"/>
        <end position="151"/>
    </location>
</feature>
<dbReference type="GO" id="GO:0000122">
    <property type="term" value="P:negative regulation of transcription by RNA polymerase II"/>
    <property type="evidence" value="ECO:0007669"/>
    <property type="project" value="TreeGrafter"/>
</dbReference>
<evidence type="ECO:0000256" key="1">
    <source>
        <dbReference type="ARBA" id="ARBA00004123"/>
    </source>
</evidence>
<feature type="compositionally biased region" description="Acidic residues" evidence="5">
    <location>
        <begin position="89"/>
        <end position="102"/>
    </location>
</feature>
<evidence type="ECO:0000313" key="7">
    <source>
        <dbReference type="Proteomes" id="UP001152888"/>
    </source>
</evidence>
<comment type="subcellular location">
    <subcellularLocation>
        <location evidence="1">Nucleus</location>
    </subcellularLocation>
</comment>
<evidence type="ECO:0008006" key="8">
    <source>
        <dbReference type="Google" id="ProtNLM"/>
    </source>
</evidence>
<evidence type="ECO:0000256" key="2">
    <source>
        <dbReference type="ARBA" id="ARBA00005907"/>
    </source>
</evidence>
<dbReference type="GO" id="GO:0005730">
    <property type="term" value="C:nucleolus"/>
    <property type="evidence" value="ECO:0007669"/>
    <property type="project" value="TreeGrafter"/>
</dbReference>
<protein>
    <recommendedName>
        <fullName evidence="8">Nucleolar complex protein 2 homolog</fullName>
    </recommendedName>
</protein>
<keyword evidence="4" id="KW-0175">Coiled coil</keyword>
<dbReference type="InterPro" id="IPR005343">
    <property type="entry name" value="Noc2"/>
</dbReference>
<proteinExistence type="inferred from homology"/>
<dbReference type="GO" id="GO:0030690">
    <property type="term" value="C:Noc1p-Noc2p complex"/>
    <property type="evidence" value="ECO:0007669"/>
    <property type="project" value="TreeGrafter"/>
</dbReference>
<feature type="region of interest" description="Disordered" evidence="5">
    <location>
        <begin position="42"/>
        <end position="116"/>
    </location>
</feature>
<feature type="compositionally biased region" description="Acidic residues" evidence="5">
    <location>
        <begin position="55"/>
        <end position="66"/>
    </location>
</feature>
<gene>
    <name evidence="6" type="ORF">ACAOBT_LOCUS3096</name>
</gene>
<sequence>MAKLNAKMNGQPKKKVLVTKKLKVPLKAKALKLKINSKKKKDKMVIPVKLGNGTNDEDYDSEELSESELMKDSESEEEINGQQQNESNENSDDEANESSNEDIVEKHKKDLEKLKETDPEFYEFLKENDKKLLQFNLSDEEPDSEAEEPEAVPEQVHKPSENLEVASDESDYEDGDKPKNERAITLKMLKQWQSELRTDKSNKTIIIATQAFHAALTTVSSEDEEPSYFKVEGSAVFNGVIQLCVLELGPAIRKFLGLKKGSKQPPHKCKRFVKIKNSLKSYFADILKLLLGVTSTNIQTVLLKHLHYMSNLLVSFPNITKSLVKRLIGLWGTSDDTVRVLAFFCILRITSQQMAILDTVLKSMYMTYVKNTKFVSFKGLPLINFMRRSLVEMYSLDTNVSYSHVFLYIRQLAIHIRNAITANKKENIQAVYNWQFINSLRIWSNLLSATYNKPVMQQLVYPFVQVCIGTLRLVPTAQYYPLRFHVVQVLMDLSKETGVFMPVLPFLLEVLTSYDFNKKHQKVSMKPMHFTCLLRVSKSQLQENGFKDMVIETIYGQILEYMASQSHKISFPDICLICVVQIKKFMKQCKNPNYTRKFKQLLDKVQQNNQFIEKERSSLTVKLTDVKQIEGWESQMLNKGTPLRTYYDSWNKLRTIKKNKQLTNNEELANYNLPTIKKTRKTIDTSKKCEGPVELFPSDSEDEDEETSQKRRRGKRGGKNIKKKYKGNEDGPIEDGGEEDIVEDIQLEDWE</sequence>
<feature type="region of interest" description="Disordered" evidence="5">
    <location>
        <begin position="139"/>
        <end position="179"/>
    </location>
</feature>
<dbReference type="PANTHER" id="PTHR12687">
    <property type="entry name" value="NUCLEOLAR COMPLEX 2 AND RAD4-RELATED"/>
    <property type="match status" value="1"/>
</dbReference>
<dbReference type="GO" id="GO:0042393">
    <property type="term" value="F:histone binding"/>
    <property type="evidence" value="ECO:0007669"/>
    <property type="project" value="TreeGrafter"/>
</dbReference>
<evidence type="ECO:0000313" key="6">
    <source>
        <dbReference type="EMBL" id="CAH1959285.1"/>
    </source>
</evidence>
<comment type="similarity">
    <text evidence="2">Belongs to the NOC2 family.</text>
</comment>
<dbReference type="Pfam" id="PF03715">
    <property type="entry name" value="Noc2"/>
    <property type="match status" value="1"/>
</dbReference>
<keyword evidence="7" id="KW-1185">Reference proteome</keyword>
<feature type="coiled-coil region" evidence="4">
    <location>
        <begin position="595"/>
        <end position="622"/>
    </location>
</feature>